<name>A0A1F7L2D6_9BACT</name>
<evidence type="ECO:0000313" key="6">
    <source>
        <dbReference type="EMBL" id="OGK74271.1"/>
    </source>
</evidence>
<dbReference type="HAMAP" id="MF_00191">
    <property type="entry name" value="IspH"/>
    <property type="match status" value="1"/>
</dbReference>
<keyword evidence="3 5" id="KW-0408">Iron</keyword>
<keyword evidence="2 5" id="KW-0479">Metal-binding</keyword>
<dbReference type="EMBL" id="MGBR01000001">
    <property type="protein sequence ID" value="OGK74271.1"/>
    <property type="molecule type" value="Genomic_DNA"/>
</dbReference>
<dbReference type="UniPathway" id="UPA00056">
    <property type="reaction ID" value="UER00097"/>
</dbReference>
<feature type="binding site" evidence="5">
    <location>
        <position position="99"/>
    </location>
    <ligand>
        <name>[4Fe-4S] cluster</name>
        <dbReference type="ChEBI" id="CHEBI:49883"/>
    </ligand>
</feature>
<evidence type="ECO:0000256" key="2">
    <source>
        <dbReference type="ARBA" id="ARBA00022723"/>
    </source>
</evidence>
<organism evidence="6 7">
    <name type="scientific">Candidatus Roizmanbacteria bacterium RIFOXYD1_FULL_38_12</name>
    <dbReference type="NCBI Taxonomy" id="1802093"/>
    <lineage>
        <taxon>Bacteria</taxon>
        <taxon>Candidatus Roizmaniibacteriota</taxon>
    </lineage>
</organism>
<comment type="catalytic activity">
    <reaction evidence="5">
        <text>dimethylallyl diphosphate + 2 oxidized [2Fe-2S]-[ferredoxin] + H2O = (2E)-4-hydroxy-3-methylbut-2-enyl diphosphate + 2 reduced [2Fe-2S]-[ferredoxin] + 2 H(+)</text>
        <dbReference type="Rhea" id="RHEA:24825"/>
        <dbReference type="Rhea" id="RHEA-COMP:10000"/>
        <dbReference type="Rhea" id="RHEA-COMP:10001"/>
        <dbReference type="ChEBI" id="CHEBI:15377"/>
        <dbReference type="ChEBI" id="CHEBI:15378"/>
        <dbReference type="ChEBI" id="CHEBI:33737"/>
        <dbReference type="ChEBI" id="CHEBI:33738"/>
        <dbReference type="ChEBI" id="CHEBI:57623"/>
        <dbReference type="ChEBI" id="CHEBI:128753"/>
        <dbReference type="EC" id="1.17.7.4"/>
    </reaction>
</comment>
<dbReference type="PANTHER" id="PTHR30426:SF0">
    <property type="entry name" value="4-HYDROXY-3-METHYLBUT-2-ENYL DIPHOSPHATE REDUCTASE"/>
    <property type="match status" value="1"/>
</dbReference>
<feature type="binding site" evidence="5">
    <location>
        <position position="228"/>
    </location>
    <ligand>
        <name>isopentenyl diphosphate</name>
        <dbReference type="ChEBI" id="CHEBI:128769"/>
    </ligand>
</feature>
<feature type="binding site" evidence="5">
    <location>
        <position position="127"/>
    </location>
    <ligand>
        <name>isopentenyl diphosphate</name>
        <dbReference type="ChEBI" id="CHEBI:128769"/>
    </ligand>
</feature>
<feature type="binding site" evidence="5">
    <location>
        <position position="227"/>
    </location>
    <ligand>
        <name>(2E)-4-hydroxy-3-methylbut-2-enyl diphosphate</name>
        <dbReference type="ChEBI" id="CHEBI:128753"/>
    </ligand>
</feature>
<dbReference type="PANTHER" id="PTHR30426">
    <property type="entry name" value="4-HYDROXY-3-METHYLBUT-2-ENYL DIPHOSPHATE REDUCTASE"/>
    <property type="match status" value="1"/>
</dbReference>
<dbReference type="Pfam" id="PF02401">
    <property type="entry name" value="LYTB"/>
    <property type="match status" value="1"/>
</dbReference>
<dbReference type="GO" id="GO:0050992">
    <property type="term" value="P:dimethylallyl diphosphate biosynthetic process"/>
    <property type="evidence" value="ECO:0007669"/>
    <property type="project" value="UniProtKB-UniRule"/>
</dbReference>
<feature type="active site" description="Proton donor" evidence="5">
    <location>
        <position position="129"/>
    </location>
</feature>
<dbReference type="EC" id="1.17.7.4" evidence="5"/>
<feature type="binding site" evidence="5">
    <location>
        <position position="226"/>
    </location>
    <ligand>
        <name>isopentenyl diphosphate</name>
        <dbReference type="ChEBI" id="CHEBI:128769"/>
    </ligand>
</feature>
<comment type="pathway">
    <text evidence="5">Isoprenoid biosynthesis; dimethylallyl diphosphate biosynthesis; dimethylallyl diphosphate from (2E)-4-hydroxy-3-methylbutenyl diphosphate: step 1/1.</text>
</comment>
<feature type="binding site" evidence="5">
    <location>
        <position position="227"/>
    </location>
    <ligand>
        <name>isopentenyl diphosphate</name>
        <dbReference type="ChEBI" id="CHEBI:128769"/>
    </ligand>
</feature>
<proteinExistence type="inferred from homology"/>
<dbReference type="GO" id="GO:0046872">
    <property type="term" value="F:metal ion binding"/>
    <property type="evidence" value="ECO:0007669"/>
    <property type="project" value="UniProtKB-KW"/>
</dbReference>
<accession>A0A1F7L2D6</accession>
<dbReference type="Gene3D" id="3.40.1010.20">
    <property type="entry name" value="4-hydroxy-3-methylbut-2-enyl diphosphate reductase, catalytic domain"/>
    <property type="match status" value="2"/>
</dbReference>
<feature type="binding site" evidence="5">
    <location>
        <position position="228"/>
    </location>
    <ligand>
        <name>(2E)-4-hydroxy-3-methylbut-2-enyl diphosphate</name>
        <dbReference type="ChEBI" id="CHEBI:128753"/>
    </ligand>
</feature>
<feature type="binding site" evidence="5">
    <location>
        <position position="270"/>
    </location>
    <ligand>
        <name>isopentenyl diphosphate</name>
        <dbReference type="ChEBI" id="CHEBI:128769"/>
    </ligand>
</feature>
<gene>
    <name evidence="5" type="primary">ispH</name>
    <name evidence="6" type="ORF">A3K52_05925</name>
</gene>
<feature type="binding site" evidence="5">
    <location>
        <position position="44"/>
    </location>
    <ligand>
        <name>dimethylallyl diphosphate</name>
        <dbReference type="ChEBI" id="CHEBI:57623"/>
    </ligand>
</feature>
<dbReference type="CDD" id="cd13944">
    <property type="entry name" value="lytB_ispH"/>
    <property type="match status" value="1"/>
</dbReference>
<feature type="binding site" evidence="5">
    <location>
        <position position="227"/>
    </location>
    <ligand>
        <name>dimethylallyl diphosphate</name>
        <dbReference type="ChEBI" id="CHEBI:57623"/>
    </ligand>
</feature>
<comment type="similarity">
    <text evidence="5">Belongs to the IspH family.</text>
</comment>
<feature type="binding site" evidence="5">
    <location>
        <position position="127"/>
    </location>
    <ligand>
        <name>(2E)-4-hydroxy-3-methylbut-2-enyl diphosphate</name>
        <dbReference type="ChEBI" id="CHEBI:128753"/>
    </ligand>
</feature>
<evidence type="ECO:0000256" key="5">
    <source>
        <dbReference type="HAMAP-Rule" id="MF_00191"/>
    </source>
</evidence>
<comment type="pathway">
    <text evidence="5">Isoprenoid biosynthesis; isopentenyl diphosphate biosynthesis via DXP pathway; isopentenyl diphosphate from 1-deoxy-D-xylulose 5-phosphate: step 6/6.</text>
</comment>
<keyword evidence="4 5" id="KW-0411">Iron-sulfur</keyword>
<comment type="catalytic activity">
    <reaction evidence="5">
        <text>isopentenyl diphosphate + 2 oxidized [2Fe-2S]-[ferredoxin] + H2O = (2E)-4-hydroxy-3-methylbut-2-enyl diphosphate + 2 reduced [2Fe-2S]-[ferredoxin] + 2 H(+)</text>
        <dbReference type="Rhea" id="RHEA:24488"/>
        <dbReference type="Rhea" id="RHEA-COMP:10000"/>
        <dbReference type="Rhea" id="RHEA-COMP:10001"/>
        <dbReference type="ChEBI" id="CHEBI:15377"/>
        <dbReference type="ChEBI" id="CHEBI:15378"/>
        <dbReference type="ChEBI" id="CHEBI:33737"/>
        <dbReference type="ChEBI" id="CHEBI:33738"/>
        <dbReference type="ChEBI" id="CHEBI:128753"/>
        <dbReference type="ChEBI" id="CHEBI:128769"/>
        <dbReference type="EC" id="1.17.7.4"/>
    </reaction>
</comment>
<feature type="binding site" evidence="5">
    <location>
        <position position="270"/>
    </location>
    <ligand>
        <name>(2E)-4-hydroxy-3-methylbut-2-enyl diphosphate</name>
        <dbReference type="ChEBI" id="CHEBI:128753"/>
    </ligand>
</feature>
<feature type="binding site" evidence="5">
    <location>
        <position position="168"/>
    </location>
    <ligand>
        <name>(2E)-4-hydroxy-3-methylbut-2-enyl diphosphate</name>
        <dbReference type="ChEBI" id="CHEBI:128753"/>
    </ligand>
</feature>
<feature type="binding site" evidence="5">
    <location>
        <position position="44"/>
    </location>
    <ligand>
        <name>isopentenyl diphosphate</name>
        <dbReference type="ChEBI" id="CHEBI:128769"/>
    </ligand>
</feature>
<feature type="binding site" evidence="5">
    <location>
        <position position="198"/>
    </location>
    <ligand>
        <name>[4Fe-4S] cluster</name>
        <dbReference type="ChEBI" id="CHEBI:49883"/>
    </ligand>
</feature>
<evidence type="ECO:0000256" key="4">
    <source>
        <dbReference type="ARBA" id="ARBA00023014"/>
    </source>
</evidence>
<keyword evidence="1 5" id="KW-0004">4Fe-4S</keyword>
<feature type="binding site" evidence="5">
    <location>
        <position position="226"/>
    </location>
    <ligand>
        <name>dimethylallyl diphosphate</name>
        <dbReference type="ChEBI" id="CHEBI:57623"/>
    </ligand>
</feature>
<evidence type="ECO:0000313" key="7">
    <source>
        <dbReference type="Proteomes" id="UP000177050"/>
    </source>
</evidence>
<feature type="binding site" evidence="5">
    <location>
        <position position="270"/>
    </location>
    <ligand>
        <name>dimethylallyl diphosphate</name>
        <dbReference type="ChEBI" id="CHEBI:57623"/>
    </ligand>
</feature>
<feature type="binding site" evidence="5">
    <location>
        <position position="77"/>
    </location>
    <ligand>
        <name>(2E)-4-hydroxy-3-methylbut-2-enyl diphosphate</name>
        <dbReference type="ChEBI" id="CHEBI:128753"/>
    </ligand>
</feature>
<reference evidence="6 7" key="1">
    <citation type="journal article" date="2016" name="Nat. Commun.">
        <title>Thousands of microbial genomes shed light on interconnected biogeochemical processes in an aquifer system.</title>
        <authorList>
            <person name="Anantharaman K."/>
            <person name="Brown C.T."/>
            <person name="Hug L.A."/>
            <person name="Sharon I."/>
            <person name="Castelle C.J."/>
            <person name="Probst A.J."/>
            <person name="Thomas B.C."/>
            <person name="Singh A."/>
            <person name="Wilkins M.J."/>
            <person name="Karaoz U."/>
            <person name="Brodie E.L."/>
            <person name="Williams K.H."/>
            <person name="Hubbard S.S."/>
            <person name="Banfield J.F."/>
        </authorList>
    </citation>
    <scope>NUCLEOTIDE SEQUENCE [LARGE SCALE GENOMIC DNA]</scope>
</reference>
<dbReference type="Proteomes" id="UP000177050">
    <property type="component" value="Unassembled WGS sequence"/>
</dbReference>
<sequence length="308" mass="34486">MDIKQIYLVSPRGFCAGVKRAVGIVEAVLKKYGAPIYIRHHIVHNVHVVKGFESQGVIFIEELEKVPDKSVVVFSSHGSPPSLYTMAKKKNLILYDATCPLVIKVHLEAKRYAMMGYFIIYIGQKNHPEAIGVLGEVSKESIVLIERIEDLDKARIPKNKKKIILTQTTLSFDDTKILVEQIQKKYPLVILPPVFDICFSTQNRQNAVKALARKTKTIIVIGSKASSNSNKLRYVAEKEGAKAYLIDDETDINIKWFKNIESVGITAGASAPEQLVKRVTAFFSGDQTIIKDIETIRETVAFPFPKSI</sequence>
<evidence type="ECO:0000256" key="1">
    <source>
        <dbReference type="ARBA" id="ARBA00022485"/>
    </source>
</evidence>
<feature type="binding site" evidence="5">
    <location>
        <position position="44"/>
    </location>
    <ligand>
        <name>(2E)-4-hydroxy-3-methylbut-2-enyl diphosphate</name>
        <dbReference type="ChEBI" id="CHEBI:128753"/>
    </ligand>
</feature>
<dbReference type="Gene3D" id="3.40.50.11270">
    <property type="match status" value="1"/>
</dbReference>
<keyword evidence="5" id="KW-0414">Isoprene biosynthesis</keyword>
<evidence type="ECO:0000256" key="3">
    <source>
        <dbReference type="ARBA" id="ARBA00023004"/>
    </source>
</evidence>
<feature type="binding site" evidence="5">
    <location>
        <position position="77"/>
    </location>
    <ligand>
        <name>isopentenyl diphosphate</name>
        <dbReference type="ChEBI" id="CHEBI:128769"/>
    </ligand>
</feature>
<dbReference type="GO" id="GO:0016114">
    <property type="term" value="P:terpenoid biosynthetic process"/>
    <property type="evidence" value="ECO:0007669"/>
    <property type="project" value="UniProtKB-UniRule"/>
</dbReference>
<comment type="function">
    <text evidence="5">Catalyzes the conversion of 1-hydroxy-2-methyl-2-(E)-butenyl 4-diphosphate (HMBPP) into a mixture of isopentenyl diphosphate (IPP) and dimethylallyl diphosphate (DMAPP). Acts in the terminal step of the DOXP/MEP pathway for isoprenoid precursor biosynthesis.</text>
</comment>
<dbReference type="GO" id="GO:0051539">
    <property type="term" value="F:4 iron, 4 sulfur cluster binding"/>
    <property type="evidence" value="ECO:0007669"/>
    <property type="project" value="UniProtKB-UniRule"/>
</dbReference>
<dbReference type="UniPathway" id="UPA00059">
    <property type="reaction ID" value="UER00105"/>
</dbReference>
<dbReference type="AlphaFoldDB" id="A0A1F7L2D6"/>
<dbReference type="GO" id="GO:0019288">
    <property type="term" value="P:isopentenyl diphosphate biosynthetic process, methylerythritol 4-phosphate pathway"/>
    <property type="evidence" value="ECO:0007669"/>
    <property type="project" value="UniProtKB-UniRule"/>
</dbReference>
<feature type="binding site" evidence="5">
    <location>
        <position position="228"/>
    </location>
    <ligand>
        <name>dimethylallyl diphosphate</name>
        <dbReference type="ChEBI" id="CHEBI:57623"/>
    </ligand>
</feature>
<feature type="binding site" evidence="5">
    <location>
        <position position="226"/>
    </location>
    <ligand>
        <name>(2E)-4-hydroxy-3-methylbut-2-enyl diphosphate</name>
        <dbReference type="ChEBI" id="CHEBI:128753"/>
    </ligand>
</feature>
<dbReference type="NCBIfam" id="TIGR00216">
    <property type="entry name" value="ispH_lytB"/>
    <property type="match status" value="1"/>
</dbReference>
<feature type="binding site" evidence="5">
    <location>
        <position position="127"/>
    </location>
    <ligand>
        <name>dimethylallyl diphosphate</name>
        <dbReference type="ChEBI" id="CHEBI:57623"/>
    </ligand>
</feature>
<protein>
    <recommendedName>
        <fullName evidence="5">4-hydroxy-3-methylbut-2-enyl diphosphate reductase</fullName>
        <shortName evidence="5">HMBPP reductase</shortName>
        <ecNumber evidence="5">1.17.7.4</ecNumber>
    </recommendedName>
</protein>
<comment type="caution">
    <text evidence="6">The sequence shown here is derived from an EMBL/GenBank/DDBJ whole genome shotgun (WGS) entry which is preliminary data.</text>
</comment>
<dbReference type="InterPro" id="IPR003451">
    <property type="entry name" value="LytB/IspH"/>
</dbReference>
<feature type="binding site" evidence="5">
    <location>
        <position position="15"/>
    </location>
    <ligand>
        <name>[4Fe-4S] cluster</name>
        <dbReference type="ChEBI" id="CHEBI:49883"/>
    </ligand>
</feature>
<keyword evidence="5" id="KW-0560">Oxidoreductase</keyword>
<dbReference type="GO" id="GO:0051745">
    <property type="term" value="F:4-hydroxy-3-methylbut-2-enyl diphosphate reductase activity"/>
    <property type="evidence" value="ECO:0007669"/>
    <property type="project" value="UniProtKB-UniRule"/>
</dbReference>
<comment type="cofactor">
    <cofactor evidence="5">
        <name>[4Fe-4S] cluster</name>
        <dbReference type="ChEBI" id="CHEBI:49883"/>
    </cofactor>
    <text evidence="5">Binds 1 [4Fe-4S] cluster per subunit.</text>
</comment>
<feature type="binding site" evidence="5">
    <location>
        <position position="77"/>
    </location>
    <ligand>
        <name>dimethylallyl diphosphate</name>
        <dbReference type="ChEBI" id="CHEBI:57623"/>
    </ligand>
</feature>